<feature type="domain" description="Sec39" evidence="6">
    <location>
        <begin position="13"/>
        <end position="809"/>
    </location>
</feature>
<dbReference type="GO" id="GO:0015031">
    <property type="term" value="P:protein transport"/>
    <property type="evidence" value="ECO:0007669"/>
    <property type="project" value="UniProtKB-KW"/>
</dbReference>
<evidence type="ECO:0000259" key="6">
    <source>
        <dbReference type="Pfam" id="PF08314"/>
    </source>
</evidence>
<dbReference type="PANTHER" id="PTHR40787">
    <property type="entry name" value="SECRETED PROTEIN"/>
    <property type="match status" value="1"/>
</dbReference>
<evidence type="ECO:0000256" key="3">
    <source>
        <dbReference type="ARBA" id="ARBA00022824"/>
    </source>
</evidence>
<dbReference type="GO" id="GO:0005783">
    <property type="term" value="C:endoplasmic reticulum"/>
    <property type="evidence" value="ECO:0007669"/>
    <property type="project" value="UniProtKB-SubCell"/>
</dbReference>
<accession>A0A9P4JJ76</accession>
<evidence type="ECO:0000313" key="8">
    <source>
        <dbReference type="Proteomes" id="UP000799536"/>
    </source>
</evidence>
<gene>
    <name evidence="7" type="ORF">GQ43DRAFT_88773</name>
</gene>
<proteinExistence type="predicted"/>
<evidence type="ECO:0000256" key="2">
    <source>
        <dbReference type="ARBA" id="ARBA00022448"/>
    </source>
</evidence>
<sequence>MVKLEDLSTPHCILLAVQYAVDADLVAVRKLTARRRQAFELGLILQIILTYLPESVEPSSYTDYVQELVTGVEIRLADDGKPLNLSAVEDLSLAQAHKRLHNLHLLPLEHSLSRHDPPLPPLTLFLIHRSYRIDSATGLLELVPPLVVPFLDQSEYLRTWFISTVLPLLRLGYEYYPDSPIPRLETFAHLTGTRAIETLLSNLRSRGNTTPGTRNPGRDLRSLIGPWMCGYYERKKRHGGDTSRRLSTGGEAEKEEDDWESLFEWLFLASKSDFPLVCEAVTEWDGPVDVDMGGYDDGRVESLDENHQRYLELRYAQSALASLYITEGNTVETLRMSHGLLTRLATLLSFDPPQGLDGSWESFPKFISGPVVDRQPVPALIQPDTEFSPDNPLTRPEAQNLHLLELLIFSAYTLSALQYPISIRDLAKLYLNGDTSEQSSVFGKILHSLSCTRKTEEQWSMVRNKLLWLWNWGAPQEGLERQGHGIFGKMDGELVETEILKALLDNGHHSLAITTYIKAPIGSQPLPLKDVESLILTCAMHHYDSASNGNRLRGGMKKASDIVSAFSSHFPQSPRFHRFEALITATHALSFYSLTLQHGVPFQPVNIRVMDDPLSLIQKLLSQNSHSYTHLDDLIKIGSNLVISRPATILNASESAQQPEVKMEKKYAERRVIGMAIQAALDEDDFETAYSYVVNRLSPSTPTNSSAFSDTDPRETTSTAPTKDMEDVSWRAALLAGKYRSGSISMSSSAASRASTSRPELRRLEQRMELLSQALLLAPSGHLEEVIAVWQKCETEMMTLLAQELEAEQRFNDYADRRLPGAFANETIAAVQPRREVGRGAVEEAPMGLFDVARGAAAAFSKTAFPLKSGISMGMGGSSKAPETTTGRLSSDSDRGSFAVGEDGNRARKRDMVASAVTGGLASGLGWVLGAKPVPDHSGE</sequence>
<comment type="subcellular location">
    <subcellularLocation>
        <location evidence="1">Endoplasmic reticulum</location>
    </subcellularLocation>
</comment>
<evidence type="ECO:0000256" key="1">
    <source>
        <dbReference type="ARBA" id="ARBA00004240"/>
    </source>
</evidence>
<dbReference type="InterPro" id="IPR013244">
    <property type="entry name" value="Sec39_domain"/>
</dbReference>
<dbReference type="Proteomes" id="UP000799536">
    <property type="component" value="Unassembled WGS sequence"/>
</dbReference>
<keyword evidence="4" id="KW-0653">Protein transport</keyword>
<keyword evidence="2" id="KW-0813">Transport</keyword>
<name>A0A9P4JJ76_9PLEO</name>
<feature type="region of interest" description="Disordered" evidence="5">
    <location>
        <begin position="874"/>
        <end position="905"/>
    </location>
</feature>
<keyword evidence="3" id="KW-0256">Endoplasmic reticulum</keyword>
<organism evidence="7 8">
    <name type="scientific">Delitschia confertaspora ATCC 74209</name>
    <dbReference type="NCBI Taxonomy" id="1513339"/>
    <lineage>
        <taxon>Eukaryota</taxon>
        <taxon>Fungi</taxon>
        <taxon>Dikarya</taxon>
        <taxon>Ascomycota</taxon>
        <taxon>Pezizomycotina</taxon>
        <taxon>Dothideomycetes</taxon>
        <taxon>Pleosporomycetidae</taxon>
        <taxon>Pleosporales</taxon>
        <taxon>Delitschiaceae</taxon>
        <taxon>Delitschia</taxon>
    </lineage>
</organism>
<feature type="compositionally biased region" description="Polar residues" evidence="5">
    <location>
        <begin position="699"/>
        <end position="709"/>
    </location>
</feature>
<evidence type="ECO:0000256" key="4">
    <source>
        <dbReference type="ARBA" id="ARBA00022927"/>
    </source>
</evidence>
<dbReference type="GO" id="GO:0006890">
    <property type="term" value="P:retrograde vesicle-mediated transport, Golgi to endoplasmic reticulum"/>
    <property type="evidence" value="ECO:0007669"/>
    <property type="project" value="InterPro"/>
</dbReference>
<protein>
    <submittedName>
        <fullName evidence="7">Secretory pathway Sec39</fullName>
    </submittedName>
</protein>
<reference evidence="7" key="1">
    <citation type="journal article" date="2020" name="Stud. Mycol.">
        <title>101 Dothideomycetes genomes: a test case for predicting lifestyles and emergence of pathogens.</title>
        <authorList>
            <person name="Haridas S."/>
            <person name="Albert R."/>
            <person name="Binder M."/>
            <person name="Bloem J."/>
            <person name="Labutti K."/>
            <person name="Salamov A."/>
            <person name="Andreopoulos B."/>
            <person name="Baker S."/>
            <person name="Barry K."/>
            <person name="Bills G."/>
            <person name="Bluhm B."/>
            <person name="Cannon C."/>
            <person name="Castanera R."/>
            <person name="Culley D."/>
            <person name="Daum C."/>
            <person name="Ezra D."/>
            <person name="Gonzalez J."/>
            <person name="Henrissat B."/>
            <person name="Kuo A."/>
            <person name="Liang C."/>
            <person name="Lipzen A."/>
            <person name="Lutzoni F."/>
            <person name="Magnuson J."/>
            <person name="Mondo S."/>
            <person name="Nolan M."/>
            <person name="Ohm R."/>
            <person name="Pangilinan J."/>
            <person name="Park H.-J."/>
            <person name="Ramirez L."/>
            <person name="Alfaro M."/>
            <person name="Sun H."/>
            <person name="Tritt A."/>
            <person name="Yoshinaga Y."/>
            <person name="Zwiers L.-H."/>
            <person name="Turgeon B."/>
            <person name="Goodwin S."/>
            <person name="Spatafora J."/>
            <person name="Crous P."/>
            <person name="Grigoriev I."/>
        </authorList>
    </citation>
    <scope>NUCLEOTIDE SEQUENCE</scope>
    <source>
        <strain evidence="7">ATCC 74209</strain>
    </source>
</reference>
<feature type="compositionally biased region" description="Polar residues" evidence="5">
    <location>
        <begin position="881"/>
        <end position="890"/>
    </location>
</feature>
<dbReference type="EMBL" id="ML994039">
    <property type="protein sequence ID" value="KAF2200100.1"/>
    <property type="molecule type" value="Genomic_DNA"/>
</dbReference>
<dbReference type="Pfam" id="PF08314">
    <property type="entry name" value="Sec39"/>
    <property type="match status" value="1"/>
</dbReference>
<feature type="region of interest" description="Disordered" evidence="5">
    <location>
        <begin position="699"/>
        <end position="724"/>
    </location>
</feature>
<dbReference type="PANTHER" id="PTHR40787:SF3">
    <property type="entry name" value="PROTEIN TRANSPORT PROTEIN SEC39"/>
    <property type="match status" value="1"/>
</dbReference>
<keyword evidence="8" id="KW-1185">Reference proteome</keyword>
<evidence type="ECO:0000256" key="5">
    <source>
        <dbReference type="SAM" id="MobiDB-lite"/>
    </source>
</evidence>
<dbReference type="AlphaFoldDB" id="A0A9P4JJ76"/>
<dbReference type="OrthoDB" id="3434013at2759"/>
<comment type="caution">
    <text evidence="7">The sequence shown here is derived from an EMBL/GenBank/DDBJ whole genome shotgun (WGS) entry which is preliminary data.</text>
</comment>
<evidence type="ECO:0000313" key="7">
    <source>
        <dbReference type="EMBL" id="KAF2200100.1"/>
    </source>
</evidence>